<feature type="non-terminal residue" evidence="1">
    <location>
        <position position="1"/>
    </location>
</feature>
<sequence>DYVNSVIGSVVIAGAGEVAVTTVGQTITISGTDHTEGGGGSVSNALVGADGITVTSGVSEDTITGFRTEFVNASGTLSSEIDSDISTHAAISNAHHSRYTREENDAIIAGSNVTVVSGANTITISSSAGGGGGGTVSDAMVGADGITVISGVPTSSETTISGFQTEFVNASGTLSTQITDDIATHDAITDAHHAKYTDSEAISATESARFTMSGTLSAEIDSDISTHAAIVNAHHDKYTDAEAIAALVPTTDALVASGVADEANLVTISGHLQSEIDAIDSSVTLQEAYDNGDGTITSTTSKPVQTGDLTVTGTVIFQDATTEGSPSFSFAGDPDTGLFHSGSDALKFTTGGTSRFTIANERVLAKVPYVTFRSTGETIPDYTFKGDEDTGMYSG</sequence>
<name>A0A0F8YTP0_9ZZZZ</name>
<dbReference type="AlphaFoldDB" id="A0A0F8YTP0"/>
<gene>
    <name evidence="1" type="ORF">LCGC14_2856450</name>
</gene>
<comment type="caution">
    <text evidence="1">The sequence shown here is derived from an EMBL/GenBank/DDBJ whole genome shotgun (WGS) entry which is preliminary data.</text>
</comment>
<accession>A0A0F8YTP0</accession>
<organism evidence="1">
    <name type="scientific">marine sediment metagenome</name>
    <dbReference type="NCBI Taxonomy" id="412755"/>
    <lineage>
        <taxon>unclassified sequences</taxon>
        <taxon>metagenomes</taxon>
        <taxon>ecological metagenomes</taxon>
    </lineage>
</organism>
<proteinExistence type="predicted"/>
<feature type="non-terminal residue" evidence="1">
    <location>
        <position position="395"/>
    </location>
</feature>
<dbReference type="EMBL" id="LAZR01055090">
    <property type="protein sequence ID" value="KKK77155.1"/>
    <property type="molecule type" value="Genomic_DNA"/>
</dbReference>
<reference evidence="1" key="1">
    <citation type="journal article" date="2015" name="Nature">
        <title>Complex archaea that bridge the gap between prokaryotes and eukaryotes.</title>
        <authorList>
            <person name="Spang A."/>
            <person name="Saw J.H."/>
            <person name="Jorgensen S.L."/>
            <person name="Zaremba-Niedzwiedzka K."/>
            <person name="Martijn J."/>
            <person name="Lind A.E."/>
            <person name="van Eijk R."/>
            <person name="Schleper C."/>
            <person name="Guy L."/>
            <person name="Ettema T.J."/>
        </authorList>
    </citation>
    <scope>NUCLEOTIDE SEQUENCE</scope>
</reference>
<protein>
    <submittedName>
        <fullName evidence="1">Uncharacterized protein</fullName>
    </submittedName>
</protein>
<evidence type="ECO:0000313" key="1">
    <source>
        <dbReference type="EMBL" id="KKK77155.1"/>
    </source>
</evidence>